<dbReference type="FunFam" id="1.10.246.90:FF:000002">
    <property type="entry name" value="U4/U6 small nuclear ribonucleoprotein Prp31"/>
    <property type="match status" value="1"/>
</dbReference>
<gene>
    <name evidence="11" type="ORF">LAMO00422_LOCUS10117</name>
</gene>
<evidence type="ECO:0000256" key="4">
    <source>
        <dbReference type="ARBA" id="ARBA00022728"/>
    </source>
</evidence>
<evidence type="ECO:0000313" key="11">
    <source>
        <dbReference type="EMBL" id="CAD8449653.1"/>
    </source>
</evidence>
<dbReference type="Pfam" id="PF01798">
    <property type="entry name" value="Nop"/>
    <property type="match status" value="1"/>
</dbReference>
<comment type="subcellular location">
    <subcellularLocation>
        <location evidence="1">Nucleus</location>
    </subcellularLocation>
</comment>
<dbReference type="GO" id="GO:0046540">
    <property type="term" value="C:U4/U6 x U5 tri-snRNP complex"/>
    <property type="evidence" value="ECO:0007669"/>
    <property type="project" value="InterPro"/>
</dbReference>
<dbReference type="FunFam" id="1.10.287.4070:FF:000003">
    <property type="entry name" value="U4/U6 small nuclear ribonucleoprotein PRP31"/>
    <property type="match status" value="1"/>
</dbReference>
<dbReference type="InterPro" id="IPR036070">
    <property type="entry name" value="Nop_dom_sf"/>
</dbReference>
<evidence type="ECO:0000256" key="6">
    <source>
        <dbReference type="ARBA" id="ARBA00023187"/>
    </source>
</evidence>
<feature type="region of interest" description="Disordered" evidence="9">
    <location>
        <begin position="346"/>
        <end position="383"/>
    </location>
</feature>
<dbReference type="PANTHER" id="PTHR13904:SF0">
    <property type="entry name" value="U4_U6 SMALL NUCLEAR RIBONUCLEOPROTEIN PRP31"/>
    <property type="match status" value="1"/>
</dbReference>
<keyword evidence="3" id="KW-0507">mRNA processing</keyword>
<feature type="region of interest" description="Disordered" evidence="9">
    <location>
        <begin position="11"/>
        <end position="49"/>
    </location>
</feature>
<evidence type="ECO:0000256" key="1">
    <source>
        <dbReference type="ARBA" id="ARBA00004123"/>
    </source>
</evidence>
<dbReference type="Gene3D" id="1.10.287.4070">
    <property type="match status" value="1"/>
</dbReference>
<dbReference type="GO" id="GO:0071011">
    <property type="term" value="C:precatalytic spliceosome"/>
    <property type="evidence" value="ECO:0007669"/>
    <property type="project" value="TreeGrafter"/>
</dbReference>
<sequence length="506" mass="56824">MATLADAFLADFEEADSEEEEEDLAQAQEGAQQAAENEEPLLDIIDFKDIDEIDDEEADEKQRRETSNTGTLIEKIATLLNKDDKRLKEHMELIKRMSEQTDAGKEEEYNVIVKSNELTAKVDQEMLSIHKYVRDLYATKFPELSELVPHPYEYAHVVKTIGNRTDLSNIDLSEFVPQNVQLTISVTATTTAGKPLPPEVLQQVMEGCDAIVELINAKKEIYTYVESRMNLIAPNLTAIIGPEISARLMGVAGGLKELSEMPSCNMQVLGIKRGVLGGFASNVATMHQGMLSQTDIMLQTPDDLKQRAIRLLAGKCALAARIDSYMSTSQSNSAEGVKLREHITKKIEKWQEPPPPKKKRALPVPEEKPRKRRGGKRYRKQRERMKVTELMKQKNRMVFGKAQSTNEYTGEDFGMIGVSGTGQLRLNVEDNQKLKKRLARKTKAQLRRIVPGHATRKVSGTQSSFAMTPVQGIELVNKQSRADRVREANNKYFSSNATFLMVGKKN</sequence>
<comment type="similarity">
    <text evidence="2">Belongs to the PRP31 family.</text>
</comment>
<dbReference type="InterPro" id="IPR019175">
    <property type="entry name" value="Prp31_C"/>
</dbReference>
<evidence type="ECO:0000256" key="9">
    <source>
        <dbReference type="SAM" id="MobiDB-lite"/>
    </source>
</evidence>
<evidence type="ECO:0000256" key="2">
    <source>
        <dbReference type="ARBA" id="ARBA00005572"/>
    </source>
</evidence>
<dbReference type="SMART" id="SM00931">
    <property type="entry name" value="NOSIC"/>
    <property type="match status" value="1"/>
</dbReference>
<feature type="compositionally biased region" description="Basic residues" evidence="9">
    <location>
        <begin position="370"/>
        <end position="383"/>
    </location>
</feature>
<dbReference type="GO" id="GO:0000244">
    <property type="term" value="P:spliceosomal tri-snRNP complex assembly"/>
    <property type="evidence" value="ECO:0007669"/>
    <property type="project" value="InterPro"/>
</dbReference>
<protein>
    <recommendedName>
        <fullName evidence="10">Nop domain-containing protein</fullName>
    </recommendedName>
</protein>
<evidence type="ECO:0000256" key="8">
    <source>
        <dbReference type="ARBA" id="ARBA00023274"/>
    </source>
</evidence>
<dbReference type="InterPro" id="IPR012976">
    <property type="entry name" value="NOSIC"/>
</dbReference>
<keyword evidence="8" id="KW-0687">Ribonucleoprotein</keyword>
<dbReference type="InterPro" id="IPR027105">
    <property type="entry name" value="Prp31"/>
</dbReference>
<evidence type="ECO:0000256" key="3">
    <source>
        <dbReference type="ARBA" id="ARBA00022664"/>
    </source>
</evidence>
<dbReference type="Gene3D" id="1.10.246.90">
    <property type="entry name" value="Nop domain"/>
    <property type="match status" value="1"/>
</dbReference>
<proteinExistence type="inferred from homology"/>
<dbReference type="Pfam" id="PF09785">
    <property type="entry name" value="Prp31_C"/>
    <property type="match status" value="1"/>
</dbReference>
<evidence type="ECO:0000259" key="10">
    <source>
        <dbReference type="PROSITE" id="PS51358"/>
    </source>
</evidence>
<dbReference type="InterPro" id="IPR042239">
    <property type="entry name" value="Nop_C"/>
</dbReference>
<dbReference type="PROSITE" id="PS51358">
    <property type="entry name" value="NOP"/>
    <property type="match status" value="1"/>
</dbReference>
<dbReference type="AlphaFoldDB" id="A0A7S0DBI5"/>
<feature type="compositionally biased region" description="Acidic residues" evidence="9">
    <location>
        <begin position="11"/>
        <end position="24"/>
    </location>
</feature>
<evidence type="ECO:0000256" key="5">
    <source>
        <dbReference type="ARBA" id="ARBA00022884"/>
    </source>
</evidence>
<evidence type="ECO:0000256" key="7">
    <source>
        <dbReference type="ARBA" id="ARBA00023242"/>
    </source>
</evidence>
<dbReference type="GO" id="GO:0005687">
    <property type="term" value="C:U4 snRNP"/>
    <property type="evidence" value="ECO:0007669"/>
    <property type="project" value="TreeGrafter"/>
</dbReference>
<accession>A0A7S0DBI5</accession>
<feature type="domain" description="Nop" evidence="10">
    <location>
        <begin position="232"/>
        <end position="352"/>
    </location>
</feature>
<reference evidence="11" key="1">
    <citation type="submission" date="2021-01" db="EMBL/GenBank/DDBJ databases">
        <authorList>
            <person name="Corre E."/>
            <person name="Pelletier E."/>
            <person name="Niang G."/>
            <person name="Scheremetjew M."/>
            <person name="Finn R."/>
            <person name="Kale V."/>
            <person name="Holt S."/>
            <person name="Cochrane G."/>
            <person name="Meng A."/>
            <person name="Brown T."/>
            <person name="Cohen L."/>
        </authorList>
    </citation>
    <scope>NUCLEOTIDE SEQUENCE</scope>
    <source>
        <strain evidence="11">CCMP2058</strain>
    </source>
</reference>
<keyword evidence="4" id="KW-0747">Spliceosome</keyword>
<keyword evidence="7" id="KW-0539">Nucleus</keyword>
<name>A0A7S0DBI5_9EUKA</name>
<dbReference type="PANTHER" id="PTHR13904">
    <property type="entry name" value="PRE-MRNA SPLICING FACTOR PRP31"/>
    <property type="match status" value="1"/>
</dbReference>
<dbReference type="GO" id="GO:0003723">
    <property type="term" value="F:RNA binding"/>
    <property type="evidence" value="ECO:0007669"/>
    <property type="project" value="UniProtKB-KW"/>
</dbReference>
<dbReference type="SUPFAM" id="SSF89124">
    <property type="entry name" value="Nop domain"/>
    <property type="match status" value="1"/>
</dbReference>
<dbReference type="InterPro" id="IPR002687">
    <property type="entry name" value="Nop_dom"/>
</dbReference>
<keyword evidence="6" id="KW-0508">mRNA splicing</keyword>
<dbReference type="EMBL" id="HBEM01014667">
    <property type="protein sequence ID" value="CAD8449653.1"/>
    <property type="molecule type" value="Transcribed_RNA"/>
</dbReference>
<keyword evidence="5" id="KW-0694">RNA-binding</keyword>
<organism evidence="11">
    <name type="scientific">Amorphochlora amoebiformis</name>
    <dbReference type="NCBI Taxonomy" id="1561963"/>
    <lineage>
        <taxon>Eukaryota</taxon>
        <taxon>Sar</taxon>
        <taxon>Rhizaria</taxon>
        <taxon>Cercozoa</taxon>
        <taxon>Chlorarachniophyceae</taxon>
        <taxon>Amorphochlora</taxon>
    </lineage>
</organism>
<feature type="compositionally biased region" description="Low complexity" evidence="9">
    <location>
        <begin position="25"/>
        <end position="35"/>
    </location>
</feature>